<feature type="domain" description="HemY N-terminal" evidence="11">
    <location>
        <begin position="45"/>
        <end position="151"/>
    </location>
</feature>
<dbReference type="InterPro" id="IPR010817">
    <property type="entry name" value="HemY_N"/>
</dbReference>
<keyword evidence="13" id="KW-1185">Reference proteome</keyword>
<evidence type="ECO:0000256" key="4">
    <source>
        <dbReference type="ARBA" id="ARBA00022475"/>
    </source>
</evidence>
<dbReference type="GO" id="GO:0042168">
    <property type="term" value="P:heme metabolic process"/>
    <property type="evidence" value="ECO:0007669"/>
    <property type="project" value="InterPro"/>
</dbReference>
<evidence type="ECO:0000256" key="5">
    <source>
        <dbReference type="ARBA" id="ARBA00022519"/>
    </source>
</evidence>
<dbReference type="UniPathway" id="UPA00252"/>
<protein>
    <recommendedName>
        <fullName evidence="11">HemY N-terminal domain-containing protein</fullName>
    </recommendedName>
</protein>
<comment type="function">
    <text evidence="1">Involved in a late step of protoheme IX synthesis.</text>
</comment>
<evidence type="ECO:0000259" key="11">
    <source>
        <dbReference type="Pfam" id="PF07219"/>
    </source>
</evidence>
<keyword evidence="8 10" id="KW-0472">Membrane</keyword>
<dbReference type="EMBL" id="PSYR01000001">
    <property type="protein sequence ID" value="RCN58545.1"/>
    <property type="molecule type" value="Genomic_DNA"/>
</dbReference>
<sequence>MAGYLSVPPSFAQTVARGLMKILSAIVALLVVTVLVTLAAMHNPGYVLIERSPWSVEMPLTLFALLLIVAVILLYALLHVTMRLLRLPKDVGRWRLDRRLRHQQKALHSGLIKFLEGDYAGAEKDLVGDIKTDEVPGIHYLAAACAAQGQGRQERRDEYLTQAQRIPGLALAAGLLQAYLHEAGREYERSLATLNALRISHPGNRMVLRLLAQRARGLRDWTAITQLTPELRRYKVMEPAVIDDLERDAHRHLLLLASHHAQTDTETVWHAIPRAYRQHPALIAIYARSLIRQGANDEAERLLAPALRHEPTDELFAAYGELQGENALRFLSQAEPWLKVSPQSSVLLLALAKLALAANLPGKAREYAERCARQNPPYDFYAELALVMERLGDEPRAREYCRRGLDLQKAKNDNGRPAEPLFLPLP</sequence>
<dbReference type="Proteomes" id="UP000253250">
    <property type="component" value="Unassembled WGS sequence"/>
</dbReference>
<reference evidence="12 13" key="1">
    <citation type="submission" date="2018-02" db="EMBL/GenBank/DDBJ databases">
        <title>Insights into the biology of acidophilic members of the Acidiferrobacteraceae family derived from comparative genomic analyses.</title>
        <authorList>
            <person name="Issotta F."/>
            <person name="Thyssen C."/>
            <person name="Mena C."/>
            <person name="Moya A."/>
            <person name="Bellenberg S."/>
            <person name="Sproer C."/>
            <person name="Covarrubias P.C."/>
            <person name="Sand W."/>
            <person name="Quatrini R."/>
            <person name="Vera M."/>
        </authorList>
    </citation>
    <scope>NUCLEOTIDE SEQUENCE [LARGE SCALE GENOMIC DNA]</scope>
    <source>
        <strain evidence="13">m-1</strain>
    </source>
</reference>
<accession>A0A368HKI6</accession>
<evidence type="ECO:0000313" key="13">
    <source>
        <dbReference type="Proteomes" id="UP000253250"/>
    </source>
</evidence>
<evidence type="ECO:0000256" key="1">
    <source>
        <dbReference type="ARBA" id="ARBA00002962"/>
    </source>
</evidence>
<evidence type="ECO:0000256" key="8">
    <source>
        <dbReference type="ARBA" id="ARBA00023136"/>
    </source>
</evidence>
<name>A0A368HKI6_9GAMM</name>
<keyword evidence="9" id="KW-0627">Porphyrin biosynthesis</keyword>
<evidence type="ECO:0000256" key="7">
    <source>
        <dbReference type="ARBA" id="ARBA00022989"/>
    </source>
</evidence>
<keyword evidence="7 10" id="KW-1133">Transmembrane helix</keyword>
<dbReference type="AlphaFoldDB" id="A0A368HKI6"/>
<organism evidence="12 13">
    <name type="scientific">Acidiferrobacter thiooxydans</name>
    <dbReference type="NCBI Taxonomy" id="163359"/>
    <lineage>
        <taxon>Bacteria</taxon>
        <taxon>Pseudomonadati</taxon>
        <taxon>Pseudomonadota</taxon>
        <taxon>Gammaproteobacteria</taxon>
        <taxon>Acidiferrobacterales</taxon>
        <taxon>Acidiferrobacteraceae</taxon>
        <taxon>Acidiferrobacter</taxon>
    </lineage>
</organism>
<dbReference type="NCBIfam" id="TIGR00540">
    <property type="entry name" value="TPR_hemY_coli"/>
    <property type="match status" value="1"/>
</dbReference>
<feature type="transmembrane region" description="Helical" evidence="10">
    <location>
        <begin position="62"/>
        <end position="85"/>
    </location>
</feature>
<evidence type="ECO:0000256" key="6">
    <source>
        <dbReference type="ARBA" id="ARBA00022692"/>
    </source>
</evidence>
<dbReference type="InterPro" id="IPR005254">
    <property type="entry name" value="Heme_biosyn_assoc_TPR_pro"/>
</dbReference>
<evidence type="ECO:0000256" key="2">
    <source>
        <dbReference type="ARBA" id="ARBA00004429"/>
    </source>
</evidence>
<comment type="subcellular location">
    <subcellularLocation>
        <location evidence="2">Cell inner membrane</location>
        <topology evidence="2">Multi-pass membrane protein</topology>
    </subcellularLocation>
</comment>
<comment type="pathway">
    <text evidence="3">Porphyrin-containing compound metabolism; protoheme biosynthesis.</text>
</comment>
<dbReference type="Gene3D" id="1.25.40.10">
    <property type="entry name" value="Tetratricopeptide repeat domain"/>
    <property type="match status" value="1"/>
</dbReference>
<keyword evidence="4" id="KW-1003">Cell membrane</keyword>
<gene>
    <name evidence="12" type="ORF">C4900_01760</name>
</gene>
<dbReference type="GO" id="GO:0005886">
    <property type="term" value="C:plasma membrane"/>
    <property type="evidence" value="ECO:0007669"/>
    <property type="project" value="UniProtKB-SubCell"/>
</dbReference>
<evidence type="ECO:0000256" key="3">
    <source>
        <dbReference type="ARBA" id="ARBA00004744"/>
    </source>
</evidence>
<proteinExistence type="predicted"/>
<evidence type="ECO:0000256" key="10">
    <source>
        <dbReference type="SAM" id="Phobius"/>
    </source>
</evidence>
<evidence type="ECO:0000313" key="12">
    <source>
        <dbReference type="EMBL" id="RCN58545.1"/>
    </source>
</evidence>
<dbReference type="SUPFAM" id="SSF48452">
    <property type="entry name" value="TPR-like"/>
    <property type="match status" value="1"/>
</dbReference>
<dbReference type="InterPro" id="IPR011990">
    <property type="entry name" value="TPR-like_helical_dom_sf"/>
</dbReference>
<dbReference type="OrthoDB" id="7053339at2"/>
<dbReference type="GO" id="GO:0006779">
    <property type="term" value="P:porphyrin-containing compound biosynthetic process"/>
    <property type="evidence" value="ECO:0007669"/>
    <property type="project" value="UniProtKB-KW"/>
</dbReference>
<keyword evidence="6 10" id="KW-0812">Transmembrane</keyword>
<keyword evidence="5" id="KW-0997">Cell inner membrane</keyword>
<dbReference type="Pfam" id="PF07219">
    <property type="entry name" value="HemY_N"/>
    <property type="match status" value="1"/>
</dbReference>
<comment type="caution">
    <text evidence="12">The sequence shown here is derived from an EMBL/GenBank/DDBJ whole genome shotgun (WGS) entry which is preliminary data.</text>
</comment>
<evidence type="ECO:0000256" key="9">
    <source>
        <dbReference type="ARBA" id="ARBA00023244"/>
    </source>
</evidence>
<feature type="transmembrane region" description="Helical" evidence="10">
    <location>
        <begin position="22"/>
        <end position="42"/>
    </location>
</feature>